<dbReference type="EC" id="1.18.1.2" evidence="2"/>
<dbReference type="PROSITE" id="PS51384">
    <property type="entry name" value="FAD_FR"/>
    <property type="match status" value="1"/>
</dbReference>
<proteinExistence type="inferred from homology"/>
<sequence>MTDNELNAVVIQKVEVAPGLIVLRVKPDGWDLPEFIPGQFATLGLPGKAARCQLSDAEDKPADPDKIIKRAYSIASSSRLKEYIEFFITLVRSGQLTPRLFSLEVGSRLLMGQKFRGVFTIDLAPEDKNIVMIATGTGLAPYMSVIRTCLNMTGNRRFAILHGARHSWDLGYRSELITLSGLSDNFEYIPSISRPDEEHVPWGGHTGYVQDLWKNGLVEKAWGLKPLPDNTHVFLCGSPDMVETTVSILKAEGYKEHKKKDPGQVYVERWW</sequence>
<evidence type="ECO:0000256" key="1">
    <source>
        <dbReference type="ARBA" id="ARBA00008312"/>
    </source>
</evidence>
<dbReference type="InterPro" id="IPR001709">
    <property type="entry name" value="Flavoprot_Pyr_Nucl_cyt_Rdtase"/>
</dbReference>
<comment type="similarity">
    <text evidence="1">Belongs to the ferredoxin--NADP reductase type 1 family.</text>
</comment>
<dbReference type="InterPro" id="IPR001433">
    <property type="entry name" value="OxRdtase_FAD/NAD-bd"/>
</dbReference>
<dbReference type="InterPro" id="IPR051930">
    <property type="entry name" value="FNR_type-1"/>
</dbReference>
<evidence type="ECO:0000313" key="5">
    <source>
        <dbReference type="EMBL" id="VAX23776.1"/>
    </source>
</evidence>
<dbReference type="Gene3D" id="3.40.50.80">
    <property type="entry name" value="Nucleotide-binding domain of ferredoxin-NADP reductase (FNR) module"/>
    <property type="match status" value="1"/>
</dbReference>
<dbReference type="SUPFAM" id="SSF52343">
    <property type="entry name" value="Ferredoxin reductase-like, C-terminal NADP-linked domain"/>
    <property type="match status" value="1"/>
</dbReference>
<dbReference type="EMBL" id="UOGE01000089">
    <property type="protein sequence ID" value="VAX23776.1"/>
    <property type="molecule type" value="Genomic_DNA"/>
</dbReference>
<name>A0A3B1BZP7_9ZZZZ</name>
<feature type="domain" description="FAD-binding FR-type" evidence="4">
    <location>
        <begin position="3"/>
        <end position="122"/>
    </location>
</feature>
<evidence type="ECO:0000259" key="4">
    <source>
        <dbReference type="PROSITE" id="PS51384"/>
    </source>
</evidence>
<accession>A0A3B1BZP7</accession>
<dbReference type="InterPro" id="IPR033892">
    <property type="entry name" value="FNR_bac"/>
</dbReference>
<dbReference type="SUPFAM" id="SSF63380">
    <property type="entry name" value="Riboflavin synthase domain-like"/>
    <property type="match status" value="1"/>
</dbReference>
<dbReference type="Pfam" id="PF00175">
    <property type="entry name" value="NAD_binding_1"/>
    <property type="match status" value="1"/>
</dbReference>
<keyword evidence="3" id="KW-0547">Nucleotide-binding</keyword>
<dbReference type="GO" id="GO:0000166">
    <property type="term" value="F:nucleotide binding"/>
    <property type="evidence" value="ECO:0007669"/>
    <property type="project" value="UniProtKB-KW"/>
</dbReference>
<keyword evidence="5" id="KW-0560">Oxidoreductase</keyword>
<dbReference type="Gene3D" id="2.40.30.10">
    <property type="entry name" value="Translation factors"/>
    <property type="match status" value="1"/>
</dbReference>
<dbReference type="InterPro" id="IPR017938">
    <property type="entry name" value="Riboflavin_synthase-like_b-brl"/>
</dbReference>
<protein>
    <recommendedName>
        <fullName evidence="2">ferredoxin--NADP(+) reductase</fullName>
        <ecNumber evidence="2">1.18.1.2</ecNumber>
    </recommendedName>
</protein>
<evidence type="ECO:0000256" key="3">
    <source>
        <dbReference type="ARBA" id="ARBA00022741"/>
    </source>
</evidence>
<dbReference type="InterPro" id="IPR039261">
    <property type="entry name" value="FNR_nucleotide-bd"/>
</dbReference>
<dbReference type="AlphaFoldDB" id="A0A3B1BZP7"/>
<organism evidence="5">
    <name type="scientific">hydrothermal vent metagenome</name>
    <dbReference type="NCBI Taxonomy" id="652676"/>
    <lineage>
        <taxon>unclassified sequences</taxon>
        <taxon>metagenomes</taxon>
        <taxon>ecological metagenomes</taxon>
    </lineage>
</organism>
<dbReference type="PANTHER" id="PTHR47878">
    <property type="entry name" value="OXIDOREDUCTASE FAD/NAD(P)-BINDING DOMAIN PROTEIN"/>
    <property type="match status" value="1"/>
</dbReference>
<reference evidence="5" key="1">
    <citation type="submission" date="2018-06" db="EMBL/GenBank/DDBJ databases">
        <authorList>
            <person name="Zhirakovskaya E."/>
        </authorList>
    </citation>
    <scope>NUCLEOTIDE SEQUENCE</scope>
</reference>
<dbReference type="PANTHER" id="PTHR47878:SF2">
    <property type="entry name" value="OXIDOREDUCTASE FAD_NAD(P)-BINDING DOMAIN PROTEIN"/>
    <property type="match status" value="1"/>
</dbReference>
<dbReference type="PRINTS" id="PR00371">
    <property type="entry name" value="FPNCR"/>
</dbReference>
<dbReference type="GO" id="GO:0004324">
    <property type="term" value="F:ferredoxin-NADP+ reductase activity"/>
    <property type="evidence" value="ECO:0007669"/>
    <property type="project" value="UniProtKB-EC"/>
</dbReference>
<gene>
    <name evidence="5" type="ORF">MNBD_NITROSPINAE02-1806</name>
</gene>
<dbReference type="CDD" id="cd06195">
    <property type="entry name" value="FNR1"/>
    <property type="match status" value="1"/>
</dbReference>
<evidence type="ECO:0000256" key="2">
    <source>
        <dbReference type="ARBA" id="ARBA00013223"/>
    </source>
</evidence>
<dbReference type="InterPro" id="IPR017927">
    <property type="entry name" value="FAD-bd_FR_type"/>
</dbReference>